<dbReference type="GO" id="GO:0030891">
    <property type="term" value="C:VCB complex"/>
    <property type="evidence" value="ECO:0007669"/>
    <property type="project" value="TreeGrafter"/>
</dbReference>
<evidence type="ECO:0000313" key="5">
    <source>
        <dbReference type="EMBL" id="GBG88925.1"/>
    </source>
</evidence>
<dbReference type="PANTHER" id="PTHR15160:SF1">
    <property type="entry name" value="VON HIPPEL-LINDAU DISEASE TUMOR SUPPRESSOR"/>
    <property type="match status" value="1"/>
</dbReference>
<dbReference type="PROSITE" id="PS51658">
    <property type="entry name" value="BFN"/>
    <property type="match status" value="1"/>
</dbReference>
<dbReference type="OrthoDB" id="566255at2759"/>
<dbReference type="GO" id="GO:0005634">
    <property type="term" value="C:nucleus"/>
    <property type="evidence" value="ECO:0007669"/>
    <property type="project" value="TreeGrafter"/>
</dbReference>
<sequence>MVIMAGATCAVGVDVVKAQDVFGVVDLEAGALSTSVSCGYVSGRTSLVLPRGFGRLLTPSSPISFLRRRCPRSSSSSCKSLSDASKVSRPRASGRSISQRRLLMISTAWPCRDSNPRPDLHHHSLQSVSRRPGREPAHHSPSRGGERGGLCVRAALDNESAENSDGQHVEDLDEYMEARVVDAVRMVPVRGHLYMTMADGTDVEVIHTNPGAGRLLYHSGTPTIFLSMVADDELMLPIVVGDMAIGMVVKGMRQEKGVRPNFYELMRELVAATNNEVKMVRVTQRVLDTYHACVCLGKPGQSEMVMVDARPSDAINLAIRCKVPIYVNRGIVLADGVRMVYAPSCPRADTMLRSSDGGNTDSDQNDPYAEEIGLMRSMLTAAMEERYADAARLRDELNLFRQQGRRRHTRQGQRMQGDPDYCI</sequence>
<dbReference type="EMBL" id="BFEA01000703">
    <property type="protein sequence ID" value="GBG88925.1"/>
    <property type="molecule type" value="Genomic_DNA"/>
</dbReference>
<gene>
    <name evidence="5" type="ORF">CBR_g48537</name>
</gene>
<feature type="compositionally biased region" description="Low complexity" evidence="3">
    <location>
        <begin position="72"/>
        <end position="87"/>
    </location>
</feature>
<comment type="similarity">
    <text evidence="1">Belongs to the bifunctional nuclease family.</text>
</comment>
<dbReference type="SUPFAM" id="SSF103256">
    <property type="entry name" value="Hypothetical protein TM0160"/>
    <property type="match status" value="1"/>
</dbReference>
<accession>A0A388M348</accession>
<dbReference type="InterPro" id="IPR003729">
    <property type="entry name" value="Bi_nuclease_dom"/>
</dbReference>
<dbReference type="STRING" id="69332.A0A388M348"/>
<proteinExistence type="inferred from homology"/>
<feature type="domain" description="BFN" evidence="4">
    <location>
        <begin position="204"/>
        <end position="339"/>
    </location>
</feature>
<organism evidence="5 6">
    <name type="scientific">Chara braunii</name>
    <name type="common">Braun's stonewort</name>
    <dbReference type="NCBI Taxonomy" id="69332"/>
    <lineage>
        <taxon>Eukaryota</taxon>
        <taxon>Viridiplantae</taxon>
        <taxon>Streptophyta</taxon>
        <taxon>Charophyceae</taxon>
        <taxon>Charales</taxon>
        <taxon>Characeae</taxon>
        <taxon>Chara</taxon>
    </lineage>
</organism>
<name>A0A388M348_CHABU</name>
<feature type="region of interest" description="Disordered" evidence="3">
    <location>
        <begin position="403"/>
        <end position="423"/>
    </location>
</feature>
<evidence type="ECO:0000259" key="4">
    <source>
        <dbReference type="PROSITE" id="PS51658"/>
    </source>
</evidence>
<feature type="region of interest" description="Disordered" evidence="3">
    <location>
        <begin position="68"/>
        <end position="95"/>
    </location>
</feature>
<protein>
    <recommendedName>
        <fullName evidence="4">BFN domain-containing protein</fullName>
    </recommendedName>
</protein>
<evidence type="ECO:0000313" key="6">
    <source>
        <dbReference type="Proteomes" id="UP000265515"/>
    </source>
</evidence>
<evidence type="ECO:0000256" key="2">
    <source>
        <dbReference type="ARBA" id="ARBA00025428"/>
    </source>
</evidence>
<dbReference type="GO" id="GO:0004518">
    <property type="term" value="F:nuclease activity"/>
    <property type="evidence" value="ECO:0007669"/>
    <property type="project" value="InterPro"/>
</dbReference>
<dbReference type="Proteomes" id="UP000265515">
    <property type="component" value="Unassembled WGS sequence"/>
</dbReference>
<keyword evidence="6" id="KW-1185">Reference proteome</keyword>
<comment type="function">
    <text evidence="2">Bifunctional nuclease with both RNase and DNase activities. Involved in basal defense response. Participates in abscisic acid-derived callose deposition following infection by a necrotrophic pathogen.</text>
</comment>
<evidence type="ECO:0000256" key="1">
    <source>
        <dbReference type="ARBA" id="ARBA00009095"/>
    </source>
</evidence>
<dbReference type="Gramene" id="GBG88925">
    <property type="protein sequence ID" value="GBG88925"/>
    <property type="gene ID" value="CBR_g48537"/>
</dbReference>
<dbReference type="AlphaFoldDB" id="A0A388M348"/>
<reference evidence="5 6" key="1">
    <citation type="journal article" date="2018" name="Cell">
        <title>The Chara Genome: Secondary Complexity and Implications for Plant Terrestrialization.</title>
        <authorList>
            <person name="Nishiyama T."/>
            <person name="Sakayama H."/>
            <person name="Vries J.D."/>
            <person name="Buschmann H."/>
            <person name="Saint-Marcoux D."/>
            <person name="Ullrich K.K."/>
            <person name="Haas F.B."/>
            <person name="Vanderstraeten L."/>
            <person name="Becker D."/>
            <person name="Lang D."/>
            <person name="Vosolsobe S."/>
            <person name="Rombauts S."/>
            <person name="Wilhelmsson P.K.I."/>
            <person name="Janitza P."/>
            <person name="Kern R."/>
            <person name="Heyl A."/>
            <person name="Rumpler F."/>
            <person name="Villalobos L.I.A.C."/>
            <person name="Clay J.M."/>
            <person name="Skokan R."/>
            <person name="Toyoda A."/>
            <person name="Suzuki Y."/>
            <person name="Kagoshima H."/>
            <person name="Schijlen E."/>
            <person name="Tajeshwar N."/>
            <person name="Catarino B."/>
            <person name="Hetherington A.J."/>
            <person name="Saltykova A."/>
            <person name="Bonnot C."/>
            <person name="Breuninger H."/>
            <person name="Symeonidi A."/>
            <person name="Radhakrishnan G.V."/>
            <person name="Van Nieuwerburgh F."/>
            <person name="Deforce D."/>
            <person name="Chang C."/>
            <person name="Karol K.G."/>
            <person name="Hedrich R."/>
            <person name="Ulvskov P."/>
            <person name="Glockner G."/>
            <person name="Delwiche C.F."/>
            <person name="Petrasek J."/>
            <person name="Van de Peer Y."/>
            <person name="Friml J."/>
            <person name="Beilby M."/>
            <person name="Dolan L."/>
            <person name="Kohara Y."/>
            <person name="Sugano S."/>
            <person name="Fujiyama A."/>
            <person name="Delaux P.-M."/>
            <person name="Quint M."/>
            <person name="TheiBen G."/>
            <person name="Hagemann M."/>
            <person name="Harholt J."/>
            <person name="Dunand C."/>
            <person name="Zachgo S."/>
            <person name="Langdale J."/>
            <person name="Maumus F."/>
            <person name="Straeten D.V.D."/>
            <person name="Gould S.B."/>
            <person name="Rensing S.A."/>
        </authorList>
    </citation>
    <scope>NUCLEOTIDE SEQUENCE [LARGE SCALE GENOMIC DNA]</scope>
    <source>
        <strain evidence="5 6">S276</strain>
    </source>
</reference>
<dbReference type="GO" id="GO:0016567">
    <property type="term" value="P:protein ubiquitination"/>
    <property type="evidence" value="ECO:0007669"/>
    <property type="project" value="TreeGrafter"/>
</dbReference>
<dbReference type="InterPro" id="IPR036104">
    <property type="entry name" value="BFN_sf"/>
</dbReference>
<evidence type="ECO:0000256" key="3">
    <source>
        <dbReference type="SAM" id="MobiDB-lite"/>
    </source>
</evidence>
<dbReference type="PANTHER" id="PTHR15160">
    <property type="entry name" value="VON HIPPEL-LINDAU PROTEIN"/>
    <property type="match status" value="1"/>
</dbReference>
<dbReference type="Gene3D" id="3.10.690.10">
    <property type="entry name" value="Bifunctional nuclease domain"/>
    <property type="match status" value="1"/>
</dbReference>
<comment type="caution">
    <text evidence="5">The sequence shown here is derived from an EMBL/GenBank/DDBJ whole genome shotgun (WGS) entry which is preliminary data.</text>
</comment>
<feature type="region of interest" description="Disordered" evidence="3">
    <location>
        <begin position="113"/>
        <end position="149"/>
    </location>
</feature>
<dbReference type="Pfam" id="PF02577">
    <property type="entry name" value="BFN_dom"/>
    <property type="match status" value="1"/>
</dbReference>